<proteinExistence type="predicted"/>
<dbReference type="GO" id="GO:1990454">
    <property type="term" value="C:L-type voltage-gated calcium channel complex"/>
    <property type="evidence" value="ECO:0007669"/>
    <property type="project" value="TreeGrafter"/>
</dbReference>
<keyword evidence="6" id="KW-0472">Membrane</keyword>
<reference evidence="9" key="3">
    <citation type="submission" date="2025-09" db="UniProtKB">
        <authorList>
            <consortium name="Ensembl"/>
        </authorList>
    </citation>
    <scope>IDENTIFICATION</scope>
</reference>
<evidence type="ECO:0000256" key="2">
    <source>
        <dbReference type="ARBA" id="ARBA00022692"/>
    </source>
</evidence>
<protein>
    <submittedName>
        <fullName evidence="9">Calcium channel, voltage-dependent, alpha 2/delta subunit 1a</fullName>
    </submittedName>
</protein>
<organism evidence="9 10">
    <name type="scientific">Myripristis murdjan</name>
    <name type="common">pinecone soldierfish</name>
    <dbReference type="NCBI Taxonomy" id="586833"/>
    <lineage>
        <taxon>Eukaryota</taxon>
        <taxon>Metazoa</taxon>
        <taxon>Chordata</taxon>
        <taxon>Craniata</taxon>
        <taxon>Vertebrata</taxon>
        <taxon>Euteleostomi</taxon>
        <taxon>Actinopterygii</taxon>
        <taxon>Neopterygii</taxon>
        <taxon>Teleostei</taxon>
        <taxon>Neoteleostei</taxon>
        <taxon>Acanthomorphata</taxon>
        <taxon>Holocentriformes</taxon>
        <taxon>Holocentridae</taxon>
        <taxon>Myripristis</taxon>
    </lineage>
</organism>
<dbReference type="GeneTree" id="ENSGT00940000155209"/>
<feature type="domain" description="VWA N-terminal" evidence="8">
    <location>
        <begin position="185"/>
        <end position="232"/>
    </location>
</feature>
<evidence type="ECO:0000256" key="7">
    <source>
        <dbReference type="ARBA" id="ARBA00023180"/>
    </source>
</evidence>
<dbReference type="PANTHER" id="PTHR10166">
    <property type="entry name" value="VOLTAGE-DEPENDENT CALCIUM CHANNEL SUBUNIT ALPHA-2/DELTA-RELATED"/>
    <property type="match status" value="1"/>
</dbReference>
<reference evidence="9" key="1">
    <citation type="submission" date="2019-06" db="EMBL/GenBank/DDBJ databases">
        <authorList>
            <consortium name="Wellcome Sanger Institute Data Sharing"/>
        </authorList>
    </citation>
    <scope>NUCLEOTIDE SEQUENCE [LARGE SCALE GENOMIC DNA]</scope>
</reference>
<evidence type="ECO:0000256" key="6">
    <source>
        <dbReference type="ARBA" id="ARBA00023136"/>
    </source>
</evidence>
<dbReference type="Pfam" id="PF08399">
    <property type="entry name" value="VWA_N"/>
    <property type="match status" value="1"/>
</dbReference>
<dbReference type="AlphaFoldDB" id="A0A668AFN1"/>
<dbReference type="InterPro" id="IPR036465">
    <property type="entry name" value="vWFA_dom_sf"/>
</dbReference>
<evidence type="ECO:0000313" key="10">
    <source>
        <dbReference type="Proteomes" id="UP000472263"/>
    </source>
</evidence>
<evidence type="ECO:0000256" key="1">
    <source>
        <dbReference type="ARBA" id="ARBA00004479"/>
    </source>
</evidence>
<name>A0A668AFN1_9TELE</name>
<keyword evidence="4" id="KW-0106">Calcium</keyword>
<evidence type="ECO:0000256" key="3">
    <source>
        <dbReference type="ARBA" id="ARBA00022729"/>
    </source>
</evidence>
<dbReference type="GO" id="GO:0005245">
    <property type="term" value="F:voltage-gated calcium channel activity"/>
    <property type="evidence" value="ECO:0007669"/>
    <property type="project" value="TreeGrafter"/>
</dbReference>
<keyword evidence="7" id="KW-0325">Glycoprotein</keyword>
<dbReference type="SUPFAM" id="SSF53300">
    <property type="entry name" value="vWA-like"/>
    <property type="match status" value="1"/>
</dbReference>
<reference evidence="9" key="2">
    <citation type="submission" date="2025-08" db="UniProtKB">
        <authorList>
            <consortium name="Ensembl"/>
        </authorList>
    </citation>
    <scope>IDENTIFICATION</scope>
</reference>
<dbReference type="PANTHER" id="PTHR10166:SF6">
    <property type="entry name" value="VOLTAGE-DEPENDENT CALCIUM CHANNEL SUBUNIT ALPHA-2_DELTA-1"/>
    <property type="match status" value="1"/>
</dbReference>
<dbReference type="InterPro" id="IPR051173">
    <property type="entry name" value="Ca_channel_alpha-2/delta"/>
</dbReference>
<dbReference type="InterPro" id="IPR013608">
    <property type="entry name" value="VWA_N"/>
</dbReference>
<dbReference type="Proteomes" id="UP000472263">
    <property type="component" value="Chromosome 23"/>
</dbReference>
<comment type="subcellular location">
    <subcellularLocation>
        <location evidence="1">Membrane</location>
        <topology evidence="1">Single-pass type I membrane protein</topology>
    </subcellularLocation>
</comment>
<evidence type="ECO:0000259" key="8">
    <source>
        <dbReference type="Pfam" id="PF08399"/>
    </source>
</evidence>
<evidence type="ECO:0000256" key="4">
    <source>
        <dbReference type="ARBA" id="ARBA00022837"/>
    </source>
</evidence>
<accession>A0A668AFN1</accession>
<sequence length="338" mass="38016">MTHRCDDAKLIQSYGQIYMFGELTVSMSVVIFSTDELSWPVASSVPEKHSLSDSAVLAHRNNIIRIGDSIYRNHKAHFSVESNNARELVATAAGNIEKLLANRSRALRRLASEAEKFQMDHRWMDDPDVSEWLNLDILCPCDFYDFVPLCFCTNMTHIILPFSSLCVCVRARVRACVCACVCVPATIILNELNWTEALEDVFRKNKEEDPSLLWQVFGSATGLARYYPASPWTDSSKPANKIDLYDVRRRPWYIQGAASPKDMLILVDASGSVSGLTLKLIRTSVGEMLETLSDDDYVNVVYVSIRTTYTVEIFNILSLQIAKHCFCKPCGGRCLCSV</sequence>
<keyword evidence="10" id="KW-1185">Reference proteome</keyword>
<keyword evidence="3" id="KW-0732">Signal</keyword>
<evidence type="ECO:0000256" key="5">
    <source>
        <dbReference type="ARBA" id="ARBA00022989"/>
    </source>
</evidence>
<keyword evidence="5" id="KW-1133">Transmembrane helix</keyword>
<keyword evidence="2" id="KW-0812">Transmembrane</keyword>
<evidence type="ECO:0000313" key="9">
    <source>
        <dbReference type="Ensembl" id="ENSMMDP00005043766.1"/>
    </source>
</evidence>
<gene>
    <name evidence="9" type="primary">CACNA2D1</name>
    <name evidence="9" type="synonym">cacna2d1a</name>
</gene>
<dbReference type="Ensembl" id="ENSMMDT00005044645.1">
    <property type="protein sequence ID" value="ENSMMDP00005043766.1"/>
    <property type="gene ID" value="ENSMMDG00005020111.1"/>
</dbReference>